<feature type="transmembrane region" description="Helical" evidence="1">
    <location>
        <begin position="55"/>
        <end position="74"/>
    </location>
</feature>
<dbReference type="PATRIC" id="fig|1002367.3.peg.1696"/>
<proteinExistence type="predicted"/>
<feature type="transmembrane region" description="Helical" evidence="1">
    <location>
        <begin position="127"/>
        <end position="147"/>
    </location>
</feature>
<sequence>MTDVKNKISYDETVDEALLQRFFADSTRMDIADEGFTDRLMHRLPEEVDTRCYRLYRLWTAAMAAVCVAVFFFVNGFQLLKLRVCGAVGGFLGDVAHAIQDRVGSLSLSLPASVSVSFPLSAEWTTLFHTSLMIAIALVVLGSLVLYDLDESV</sequence>
<accession>G6AZM6</accession>
<evidence type="ECO:0008006" key="4">
    <source>
        <dbReference type="Google" id="ProtNLM"/>
    </source>
</evidence>
<keyword evidence="1" id="KW-1133">Transmembrane helix</keyword>
<dbReference type="InterPro" id="IPR032129">
    <property type="entry name" value="DUF5056"/>
</dbReference>
<dbReference type="Pfam" id="PF16479">
    <property type="entry name" value="DUF5056"/>
    <property type="match status" value="1"/>
</dbReference>
<comment type="caution">
    <text evidence="2">The sequence shown here is derived from an EMBL/GenBank/DDBJ whole genome shotgun (WGS) entry which is preliminary data.</text>
</comment>
<dbReference type="AlphaFoldDB" id="G6AZM6"/>
<name>G6AZM6_9BACT</name>
<organism evidence="2 3">
    <name type="scientific">Leyella stercorea DSM 18206</name>
    <dbReference type="NCBI Taxonomy" id="1002367"/>
    <lineage>
        <taxon>Bacteria</taxon>
        <taxon>Pseudomonadati</taxon>
        <taxon>Bacteroidota</taxon>
        <taxon>Bacteroidia</taxon>
        <taxon>Bacteroidales</taxon>
        <taxon>Prevotellaceae</taxon>
        <taxon>Leyella</taxon>
    </lineage>
</organism>
<gene>
    <name evidence="2" type="ORF">HMPREF0673_02093</name>
</gene>
<keyword evidence="1" id="KW-0812">Transmembrane</keyword>
<dbReference type="RefSeq" id="WP_007901261.1">
    <property type="nucleotide sequence ID" value="NZ_JH379446.1"/>
</dbReference>
<protein>
    <recommendedName>
        <fullName evidence="4">DUF5056 domain-containing protein</fullName>
    </recommendedName>
</protein>
<keyword evidence="1" id="KW-0472">Membrane</keyword>
<reference evidence="2 3" key="1">
    <citation type="submission" date="2011-08" db="EMBL/GenBank/DDBJ databases">
        <authorList>
            <person name="Weinstock G."/>
            <person name="Sodergren E."/>
            <person name="Clifton S."/>
            <person name="Fulton L."/>
            <person name="Fulton B."/>
            <person name="Courtney L."/>
            <person name="Fronick C."/>
            <person name="Harrison M."/>
            <person name="Strong C."/>
            <person name="Farmer C."/>
            <person name="Delahaunty K."/>
            <person name="Markovic C."/>
            <person name="Hall O."/>
            <person name="Minx P."/>
            <person name="Tomlinson C."/>
            <person name="Mitreva M."/>
            <person name="Hou S."/>
            <person name="Chen J."/>
            <person name="Wollam A."/>
            <person name="Pepin K.H."/>
            <person name="Johnson M."/>
            <person name="Bhonagiri V."/>
            <person name="Zhang X."/>
            <person name="Suruliraj S."/>
            <person name="Warren W."/>
            <person name="Chinwalla A."/>
            <person name="Mardis E.R."/>
            <person name="Wilson R.K."/>
        </authorList>
    </citation>
    <scope>NUCLEOTIDE SEQUENCE [LARGE SCALE GENOMIC DNA]</scope>
    <source>
        <strain evidence="2 3">DSM 18206</strain>
    </source>
</reference>
<evidence type="ECO:0000313" key="2">
    <source>
        <dbReference type="EMBL" id="EHJ38281.1"/>
    </source>
</evidence>
<evidence type="ECO:0000256" key="1">
    <source>
        <dbReference type="SAM" id="Phobius"/>
    </source>
</evidence>
<dbReference type="HOGENOM" id="CLU_1711602_0_0_10"/>
<dbReference type="GeneID" id="78338431"/>
<dbReference type="Proteomes" id="UP000004407">
    <property type="component" value="Unassembled WGS sequence"/>
</dbReference>
<evidence type="ECO:0000313" key="3">
    <source>
        <dbReference type="Proteomes" id="UP000004407"/>
    </source>
</evidence>
<dbReference type="EMBL" id="AFZZ01000179">
    <property type="protein sequence ID" value="EHJ38281.1"/>
    <property type="molecule type" value="Genomic_DNA"/>
</dbReference>